<keyword evidence="2" id="KW-1185">Reference proteome</keyword>
<dbReference type="AlphaFoldDB" id="A0A0P1EQZ6"/>
<accession>A0A0P1EQZ6</accession>
<sequence length="77" mass="8949">MLVFLAHAIEQLDLAAEHISKGDPNNARFGLMLTDNVLELVLHQMAKDEQRERTNFLNREKTYADEFGLESRTWQAF</sequence>
<protein>
    <submittedName>
        <fullName evidence="1">Uncharacterized protein</fullName>
    </submittedName>
</protein>
<gene>
    <name evidence="1" type="ORF">SHM7688_02138</name>
</gene>
<dbReference type="EMBL" id="CYPW01000020">
    <property type="protein sequence ID" value="CUH52691.1"/>
    <property type="molecule type" value="Genomic_DNA"/>
</dbReference>
<evidence type="ECO:0000313" key="1">
    <source>
        <dbReference type="EMBL" id="CUH52691.1"/>
    </source>
</evidence>
<proteinExistence type="predicted"/>
<dbReference type="RefSeq" id="WP_058239906.1">
    <property type="nucleotide sequence ID" value="NZ_CYPW01000020.1"/>
</dbReference>
<organism evidence="1 2">
    <name type="scientific">Shimia marina</name>
    <dbReference type="NCBI Taxonomy" id="321267"/>
    <lineage>
        <taxon>Bacteria</taxon>
        <taxon>Pseudomonadati</taxon>
        <taxon>Pseudomonadota</taxon>
        <taxon>Alphaproteobacteria</taxon>
        <taxon>Rhodobacterales</taxon>
        <taxon>Roseobacteraceae</taxon>
    </lineage>
</organism>
<dbReference type="Proteomes" id="UP000054823">
    <property type="component" value="Unassembled WGS sequence"/>
</dbReference>
<evidence type="ECO:0000313" key="2">
    <source>
        <dbReference type="Proteomes" id="UP000054823"/>
    </source>
</evidence>
<dbReference type="OrthoDB" id="8347948at2"/>
<name>A0A0P1EQZ6_9RHOB</name>
<reference evidence="1 2" key="1">
    <citation type="submission" date="2015-09" db="EMBL/GenBank/DDBJ databases">
        <authorList>
            <consortium name="Swine Surveillance"/>
        </authorList>
    </citation>
    <scope>NUCLEOTIDE SEQUENCE [LARGE SCALE GENOMIC DNA]</scope>
    <source>
        <strain evidence="1 2">CECT 7688</strain>
    </source>
</reference>